<evidence type="ECO:0000256" key="2">
    <source>
        <dbReference type="SAM" id="SignalP"/>
    </source>
</evidence>
<accession>A0A448Z5C6</accession>
<dbReference type="AlphaFoldDB" id="A0A448Z5C6"/>
<name>A0A448Z5C6_9STRA</name>
<dbReference type="Proteomes" id="UP000291116">
    <property type="component" value="Unassembled WGS sequence"/>
</dbReference>
<feature type="signal peptide" evidence="2">
    <location>
        <begin position="1"/>
        <end position="17"/>
    </location>
</feature>
<organism evidence="3 4">
    <name type="scientific">Pseudo-nitzschia multistriata</name>
    <dbReference type="NCBI Taxonomy" id="183589"/>
    <lineage>
        <taxon>Eukaryota</taxon>
        <taxon>Sar</taxon>
        <taxon>Stramenopiles</taxon>
        <taxon>Ochrophyta</taxon>
        <taxon>Bacillariophyta</taxon>
        <taxon>Bacillariophyceae</taxon>
        <taxon>Bacillariophycidae</taxon>
        <taxon>Bacillariales</taxon>
        <taxon>Bacillariaceae</taxon>
        <taxon>Pseudo-nitzschia</taxon>
    </lineage>
</organism>
<keyword evidence="4" id="KW-1185">Reference proteome</keyword>
<keyword evidence="2" id="KW-0732">Signal</keyword>
<dbReference type="EMBL" id="CAACVS010000115">
    <property type="protein sequence ID" value="VEU37190.1"/>
    <property type="molecule type" value="Genomic_DNA"/>
</dbReference>
<evidence type="ECO:0000313" key="3">
    <source>
        <dbReference type="EMBL" id="VEU37190.1"/>
    </source>
</evidence>
<feature type="chain" id="PRO_5019585562" evidence="2">
    <location>
        <begin position="18"/>
        <end position="256"/>
    </location>
</feature>
<protein>
    <submittedName>
        <fullName evidence="3">Uncharacterized protein</fullName>
    </submittedName>
</protein>
<proteinExistence type="predicted"/>
<reference evidence="3 4" key="1">
    <citation type="submission" date="2019-01" db="EMBL/GenBank/DDBJ databases">
        <authorList>
            <person name="Ferrante I. M."/>
        </authorList>
    </citation>
    <scope>NUCLEOTIDE SEQUENCE [LARGE SCALE GENOMIC DNA]</scope>
    <source>
        <strain evidence="3 4">B856</strain>
    </source>
</reference>
<feature type="compositionally biased region" description="Polar residues" evidence="1">
    <location>
        <begin position="30"/>
        <end position="45"/>
    </location>
</feature>
<gene>
    <name evidence="3" type="ORF">PSNMU_V1.4_AUG-EV-PASAV3_0038870</name>
</gene>
<sequence length="256" mass="27617">MKVSAAAILLSLSGASAWSQPSRRDLRSLGQKTVSMQTTSRTNGNTMKMEDFGFLKGTGIGFEDLWEGEEVISESALEARLNKDGLRFRMNRTPEEADEVGRLEGLPGVTVNLPIIGETFLGPPKVESIWEAIGFTATSNNEARQLEKKKAIEKCKIAKEGVSENQTMFGPGGGGADTRKDWLDKYGYPRLVGTGGIFYADQLSSDKEPSGGFNMGKSGSIWPVPDVVKEGQYGGSMGWGMKKKGPAVDGLAKEKL</sequence>
<dbReference type="OrthoDB" id="196775at2759"/>
<feature type="region of interest" description="Disordered" evidence="1">
    <location>
        <begin position="22"/>
        <end position="45"/>
    </location>
</feature>
<evidence type="ECO:0000313" key="4">
    <source>
        <dbReference type="Proteomes" id="UP000291116"/>
    </source>
</evidence>
<evidence type="ECO:0000256" key="1">
    <source>
        <dbReference type="SAM" id="MobiDB-lite"/>
    </source>
</evidence>